<gene>
    <name evidence="16" type="ORF">BHQ10_002620</name>
</gene>
<dbReference type="PIRSF" id="PIRSF000108">
    <property type="entry name" value="IDH_NADP"/>
    <property type="match status" value="1"/>
</dbReference>
<dbReference type="NCBIfam" id="NF006156">
    <property type="entry name" value="PRK08299.1"/>
    <property type="match status" value="1"/>
</dbReference>
<evidence type="ECO:0000256" key="4">
    <source>
        <dbReference type="ARBA" id="ARBA00022723"/>
    </source>
</evidence>
<dbReference type="GO" id="GO:0006099">
    <property type="term" value="P:tricarboxylic acid cycle"/>
    <property type="evidence" value="ECO:0007669"/>
    <property type="project" value="UniProtKB-KW"/>
</dbReference>
<dbReference type="STRING" id="1196081.A0A364KSS6"/>
<evidence type="ECO:0000256" key="2">
    <source>
        <dbReference type="ARBA" id="ARBA00007769"/>
    </source>
</evidence>
<sequence>MSSPNPSTRCLNSNKIKVKNPVVELDGDELMRVIWKDIKNRFIYPYLDIDIKYYDLGLPFRDETNNQVVQDAAEAIKQYSVGIKCATITADEDRVKEFNLKQLWPSPNIAIRSAIGGTIFREPLIIPRIPRLVQGWQKPIIIGRHAFGDQYRAKERVLDTAGKLEMVFTPEGGEPEVVEVHNFSQRGGVGLAQYNTTESIEEFAHSSFAFALSKKMPLFFSTKNTVLKKYDGRFKNIFQHLYEENYQEDFEAAGITYEHRLIDDMVAQMIKSEGGIVMALKNYDGDIQSDIVAQGFGSLGLMTSILVSPDGRTCMTEAAHGTVTRHYREYQKGNETSTNPVASIFAWTRGLIKRGELDGTQDVVKFAKALEQACIDAVDVDGIMTKDLAYACGKSDPSSWVMTNAYLTAVEKRLKTYFEP</sequence>
<evidence type="ECO:0000256" key="6">
    <source>
        <dbReference type="ARBA" id="ARBA00022857"/>
    </source>
</evidence>
<dbReference type="GeneID" id="63791837"/>
<feature type="binding site" evidence="12">
    <location>
        <begin position="106"/>
        <end position="112"/>
    </location>
    <ligand>
        <name>D-threo-isocitrate</name>
        <dbReference type="ChEBI" id="CHEBI:15562"/>
    </ligand>
</feature>
<dbReference type="GO" id="GO:0006102">
    <property type="term" value="P:isocitrate metabolic process"/>
    <property type="evidence" value="ECO:0007669"/>
    <property type="project" value="InterPro"/>
</dbReference>
<dbReference type="PROSITE" id="PS00470">
    <property type="entry name" value="IDH_IMDH"/>
    <property type="match status" value="1"/>
</dbReference>
<keyword evidence="3 10" id="KW-0816">Tricarboxylic acid cycle</keyword>
<feature type="binding site" evidence="13">
    <location>
        <position position="263"/>
    </location>
    <ligand>
        <name>Mn(2+)</name>
        <dbReference type="ChEBI" id="CHEBI:29035"/>
    </ligand>
</feature>
<dbReference type="InterPro" id="IPR024084">
    <property type="entry name" value="IsoPropMal-DH-like_dom"/>
</dbReference>
<feature type="binding site" evidence="14">
    <location>
        <position position="339"/>
    </location>
    <ligand>
        <name>NADP(+)</name>
        <dbReference type="ChEBI" id="CHEBI:58349"/>
    </ligand>
</feature>
<feature type="binding site" evidence="13">
    <location>
        <position position="286"/>
    </location>
    <ligand>
        <name>Mn(2+)</name>
        <dbReference type="ChEBI" id="CHEBI:29035"/>
    </ligand>
</feature>
<evidence type="ECO:0000313" key="16">
    <source>
        <dbReference type="EMBL" id="RAO66608.1"/>
    </source>
</evidence>
<dbReference type="GO" id="GO:0006739">
    <property type="term" value="P:NADP+ metabolic process"/>
    <property type="evidence" value="ECO:0007669"/>
    <property type="project" value="TreeGrafter"/>
</dbReference>
<feature type="domain" description="Isopropylmalate dehydrogenase-like" evidence="15">
    <location>
        <begin position="21"/>
        <end position="410"/>
    </location>
</feature>
<reference evidence="16 17" key="1">
    <citation type="journal article" date="2017" name="Biotechnol. Biofuels">
        <title>Differential beta-glucosidase expression as a function of carbon source availability in Talaromyces amestolkiae: a genomic and proteomic approach.</title>
        <authorList>
            <person name="de Eugenio L.I."/>
            <person name="Mendez-Liter J.A."/>
            <person name="Nieto-Dominguez M."/>
            <person name="Alonso L."/>
            <person name="Gil-Munoz J."/>
            <person name="Barriuso J."/>
            <person name="Prieto A."/>
            <person name="Martinez M.J."/>
        </authorList>
    </citation>
    <scope>NUCLEOTIDE SEQUENCE [LARGE SCALE GENOMIC DNA]</scope>
    <source>
        <strain evidence="16 17">CIB</strain>
    </source>
</reference>
<keyword evidence="17" id="KW-1185">Reference proteome</keyword>
<proteinExistence type="inferred from homology"/>
<dbReference type="PANTHER" id="PTHR11822:SF21">
    <property type="entry name" value="ISOCITRATE DEHYDROGENASE [NADP], MITOCHONDRIAL"/>
    <property type="match status" value="1"/>
</dbReference>
<evidence type="ECO:0000256" key="5">
    <source>
        <dbReference type="ARBA" id="ARBA00022842"/>
    </source>
</evidence>
<dbReference type="EMBL" id="MIKG01000004">
    <property type="protein sequence ID" value="RAO66608.1"/>
    <property type="molecule type" value="Genomic_DNA"/>
</dbReference>
<dbReference type="RefSeq" id="XP_040731125.1">
    <property type="nucleotide sequence ID" value="XM_040874787.1"/>
</dbReference>
<evidence type="ECO:0000256" key="7">
    <source>
        <dbReference type="ARBA" id="ARBA00023002"/>
    </source>
</evidence>
<evidence type="ECO:0000313" key="17">
    <source>
        <dbReference type="Proteomes" id="UP000249363"/>
    </source>
</evidence>
<evidence type="ECO:0000256" key="11">
    <source>
        <dbReference type="PIRSR" id="PIRSR000108-1"/>
    </source>
</evidence>
<comment type="similarity">
    <text evidence="2 10">Belongs to the isocitrate and isopropylmalate dehydrogenases family.</text>
</comment>
<feature type="binding site" evidence="12">
    <location>
        <position position="121"/>
    </location>
    <ligand>
        <name>D-threo-isocitrate</name>
        <dbReference type="ChEBI" id="CHEBI:15562"/>
    </ligand>
</feature>
<dbReference type="NCBIfam" id="TIGR00127">
    <property type="entry name" value="nadp_idh_euk"/>
    <property type="match status" value="1"/>
</dbReference>
<keyword evidence="6 10" id="KW-0521">NADP</keyword>
<keyword evidence="7 10" id="KW-0560">Oxidoreductase</keyword>
<feature type="binding site" evidence="14">
    <location>
        <position position="94"/>
    </location>
    <ligand>
        <name>NADP(+)</name>
        <dbReference type="ChEBI" id="CHEBI:58349"/>
    </ligand>
</feature>
<organism evidence="16 17">
    <name type="scientific">Talaromyces amestolkiae</name>
    <dbReference type="NCBI Taxonomy" id="1196081"/>
    <lineage>
        <taxon>Eukaryota</taxon>
        <taxon>Fungi</taxon>
        <taxon>Dikarya</taxon>
        <taxon>Ascomycota</taxon>
        <taxon>Pezizomycotina</taxon>
        <taxon>Eurotiomycetes</taxon>
        <taxon>Eurotiomycetidae</taxon>
        <taxon>Eurotiales</taxon>
        <taxon>Trichocomaceae</taxon>
        <taxon>Talaromyces</taxon>
        <taxon>Talaromyces sect. Talaromyces</taxon>
    </lineage>
</organism>
<comment type="caution">
    <text evidence="16">The sequence shown here is derived from an EMBL/GenBank/DDBJ whole genome shotgun (WGS) entry which is preliminary data.</text>
</comment>
<name>A0A364KSS6_TALAM</name>
<feature type="binding site" evidence="14">
    <location>
        <begin position="87"/>
        <end position="89"/>
    </location>
    <ligand>
        <name>NADP(+)</name>
        <dbReference type="ChEBI" id="CHEBI:58349"/>
    </ligand>
</feature>
<keyword evidence="8 10" id="KW-0464">Manganese</keyword>
<dbReference type="GO" id="GO:0004450">
    <property type="term" value="F:isocitrate dehydrogenase (NADP+) activity"/>
    <property type="evidence" value="ECO:0007669"/>
    <property type="project" value="UniProtKB-EC"/>
</dbReference>
<protein>
    <recommendedName>
        <fullName evidence="10">Isocitrate dehydrogenase [NADP]</fullName>
        <ecNumber evidence="10">1.1.1.42</ecNumber>
    </recommendedName>
</protein>
<dbReference type="GO" id="GO:0051287">
    <property type="term" value="F:NAD binding"/>
    <property type="evidence" value="ECO:0007669"/>
    <property type="project" value="InterPro"/>
</dbReference>
<evidence type="ECO:0000256" key="14">
    <source>
        <dbReference type="PIRSR" id="PIRSR000108-4"/>
    </source>
</evidence>
<dbReference type="SMART" id="SM01329">
    <property type="entry name" value="Iso_dh"/>
    <property type="match status" value="1"/>
</dbReference>
<feature type="binding site" evidence="14">
    <location>
        <position position="271"/>
    </location>
    <ligand>
        <name>NADP(+)</name>
        <dbReference type="ChEBI" id="CHEBI:58349"/>
    </ligand>
</feature>
<comment type="cofactor">
    <cofactor evidence="1">
        <name>Mn(2+)</name>
        <dbReference type="ChEBI" id="CHEBI:29035"/>
    </cofactor>
</comment>
<comment type="cofactor">
    <cofactor evidence="10 13">
        <name>Mg(2+)</name>
        <dbReference type="ChEBI" id="CHEBI:18420"/>
    </cofactor>
    <cofactor evidence="10 13">
        <name>Mn(2+)</name>
        <dbReference type="ChEBI" id="CHEBI:29035"/>
    </cofactor>
    <text evidence="10 13">Binds 1 Mg(2+) or Mn(2+) ion per subunit.</text>
</comment>
<evidence type="ECO:0000256" key="8">
    <source>
        <dbReference type="ARBA" id="ARBA00023211"/>
    </source>
</evidence>
<dbReference type="SUPFAM" id="SSF53659">
    <property type="entry name" value="Isocitrate/Isopropylmalate dehydrogenase-like"/>
    <property type="match status" value="1"/>
</dbReference>
<dbReference type="InterPro" id="IPR004790">
    <property type="entry name" value="Isocitrate_DH_NADP"/>
</dbReference>
<feature type="site" description="Critical for catalysis" evidence="11">
    <location>
        <position position="151"/>
    </location>
</feature>
<dbReference type="PANTHER" id="PTHR11822">
    <property type="entry name" value="NADP-SPECIFIC ISOCITRATE DEHYDROGENASE"/>
    <property type="match status" value="1"/>
</dbReference>
<dbReference type="InterPro" id="IPR019818">
    <property type="entry name" value="IsoCit/isopropylmalate_DH_CS"/>
</dbReference>
<keyword evidence="4 10" id="KW-0479">Metal-binding</keyword>
<dbReference type="EC" id="1.1.1.42" evidence="10"/>
<evidence type="ECO:0000259" key="15">
    <source>
        <dbReference type="SMART" id="SM01329"/>
    </source>
</evidence>
<feature type="binding site" evidence="14">
    <location>
        <begin position="321"/>
        <end position="326"/>
    </location>
    <ligand>
        <name>NADP(+)</name>
        <dbReference type="ChEBI" id="CHEBI:58349"/>
    </ligand>
</feature>
<dbReference type="GO" id="GO:0005739">
    <property type="term" value="C:mitochondrion"/>
    <property type="evidence" value="ECO:0007669"/>
    <property type="project" value="TreeGrafter"/>
</dbReference>
<evidence type="ECO:0000256" key="12">
    <source>
        <dbReference type="PIRSR" id="PIRSR000108-2"/>
    </source>
</evidence>
<evidence type="ECO:0000256" key="3">
    <source>
        <dbReference type="ARBA" id="ARBA00022532"/>
    </source>
</evidence>
<dbReference type="OrthoDB" id="248923at2759"/>
<dbReference type="Proteomes" id="UP000249363">
    <property type="component" value="Unassembled WGS sequence"/>
</dbReference>
<keyword evidence="5 10" id="KW-0460">Magnesium</keyword>
<feature type="binding site" evidence="12">
    <location>
        <position position="89"/>
    </location>
    <ligand>
        <name>D-threo-isocitrate</name>
        <dbReference type="ChEBI" id="CHEBI:15562"/>
    </ligand>
</feature>
<feature type="site" description="Critical for catalysis" evidence="11">
    <location>
        <position position="223"/>
    </location>
</feature>
<accession>A0A364KSS6</accession>
<dbReference type="AlphaFoldDB" id="A0A364KSS6"/>
<evidence type="ECO:0000256" key="10">
    <source>
        <dbReference type="PIRNR" id="PIRNR000108"/>
    </source>
</evidence>
<evidence type="ECO:0000256" key="1">
    <source>
        <dbReference type="ARBA" id="ARBA00001936"/>
    </source>
</evidence>
<evidence type="ECO:0000256" key="13">
    <source>
        <dbReference type="PIRSR" id="PIRSR000108-3"/>
    </source>
</evidence>
<dbReference type="Gene3D" id="3.40.718.10">
    <property type="entry name" value="Isopropylmalate Dehydrogenase"/>
    <property type="match status" value="1"/>
</dbReference>
<comment type="catalytic activity">
    <reaction evidence="9 10">
        <text>D-threo-isocitrate + NADP(+) = 2-oxoglutarate + CO2 + NADPH</text>
        <dbReference type="Rhea" id="RHEA:19629"/>
        <dbReference type="ChEBI" id="CHEBI:15562"/>
        <dbReference type="ChEBI" id="CHEBI:16526"/>
        <dbReference type="ChEBI" id="CHEBI:16810"/>
        <dbReference type="ChEBI" id="CHEBI:57783"/>
        <dbReference type="ChEBI" id="CHEBI:58349"/>
        <dbReference type="EC" id="1.1.1.42"/>
    </reaction>
</comment>
<feature type="binding site" evidence="12">
    <location>
        <position position="144"/>
    </location>
    <ligand>
        <name>D-threo-isocitrate</name>
        <dbReference type="ChEBI" id="CHEBI:15562"/>
    </ligand>
</feature>
<dbReference type="Pfam" id="PF00180">
    <property type="entry name" value="Iso_dh"/>
    <property type="match status" value="1"/>
</dbReference>
<evidence type="ECO:0000256" key="9">
    <source>
        <dbReference type="ARBA" id="ARBA00023554"/>
    </source>
</evidence>
<dbReference type="GO" id="GO:0000287">
    <property type="term" value="F:magnesium ion binding"/>
    <property type="evidence" value="ECO:0007669"/>
    <property type="project" value="InterPro"/>
</dbReference>